<dbReference type="Gene3D" id="3.30.110.170">
    <property type="entry name" value="Protein of unknown function (DUF541), domain 1"/>
    <property type="match status" value="1"/>
</dbReference>
<reference evidence="2 3" key="1">
    <citation type="journal article" date="2020" name="ISME J.">
        <title>Enrichment and physiological characterization of a novel comammox Nitrospira indicates ammonium inhibition of complete nitrification.</title>
        <authorList>
            <person name="Sakoula D."/>
            <person name="Koch H."/>
            <person name="Frank J."/>
            <person name="Jetten M.S.M."/>
            <person name="van Kessel M.A.H.J."/>
            <person name="Lucker S."/>
        </authorList>
    </citation>
    <scope>NUCLEOTIDE SEQUENCE [LARGE SCALE GENOMIC DNA]</scope>
    <source>
        <strain evidence="2">Comreactor17</strain>
    </source>
</reference>
<dbReference type="Gene3D" id="3.30.70.2970">
    <property type="entry name" value="Protein of unknown function (DUF541), domain 2"/>
    <property type="match status" value="1"/>
</dbReference>
<keyword evidence="1" id="KW-0175">Coiled coil</keyword>
<accession>A0A7S8FCH9</accession>
<protein>
    <recommendedName>
        <fullName evidence="4">26 kDa periplasmic immunogenic protein</fullName>
    </recommendedName>
</protein>
<evidence type="ECO:0000256" key="1">
    <source>
        <dbReference type="SAM" id="Coils"/>
    </source>
</evidence>
<dbReference type="Pfam" id="PF04402">
    <property type="entry name" value="SIMPL"/>
    <property type="match status" value="1"/>
</dbReference>
<name>A0A7S8FCH9_9BACT</name>
<dbReference type="Proteomes" id="UP000593737">
    <property type="component" value="Chromosome"/>
</dbReference>
<dbReference type="EMBL" id="CP047423">
    <property type="protein sequence ID" value="QPD03313.1"/>
    <property type="molecule type" value="Genomic_DNA"/>
</dbReference>
<feature type="coiled-coil region" evidence="1">
    <location>
        <begin position="155"/>
        <end position="182"/>
    </location>
</feature>
<dbReference type="GO" id="GO:0006974">
    <property type="term" value="P:DNA damage response"/>
    <property type="evidence" value="ECO:0007669"/>
    <property type="project" value="TreeGrafter"/>
</dbReference>
<dbReference type="InterPro" id="IPR007497">
    <property type="entry name" value="SIMPL/DUF541"/>
</dbReference>
<dbReference type="AlphaFoldDB" id="A0A7S8FCH9"/>
<dbReference type="PANTHER" id="PTHR34387:SF1">
    <property type="entry name" value="PERIPLASMIC IMMUNOGENIC PROTEIN"/>
    <property type="match status" value="1"/>
</dbReference>
<proteinExistence type="predicted"/>
<evidence type="ECO:0000313" key="3">
    <source>
        <dbReference type="Proteomes" id="UP000593737"/>
    </source>
</evidence>
<dbReference type="InterPro" id="IPR052022">
    <property type="entry name" value="26kDa_periplasmic_antigen"/>
</dbReference>
<dbReference type="KEGG" id="nkf:Nkreftii_001087"/>
<dbReference type="PANTHER" id="PTHR34387">
    <property type="entry name" value="SLR1258 PROTEIN"/>
    <property type="match status" value="1"/>
</dbReference>
<organism evidence="2 3">
    <name type="scientific">Candidatus Nitrospira kreftii</name>
    <dbReference type="NCBI Taxonomy" id="2652173"/>
    <lineage>
        <taxon>Bacteria</taxon>
        <taxon>Pseudomonadati</taxon>
        <taxon>Nitrospirota</taxon>
        <taxon>Nitrospiria</taxon>
        <taxon>Nitrospirales</taxon>
        <taxon>Nitrospiraceae</taxon>
        <taxon>Nitrospira</taxon>
    </lineage>
</organism>
<sequence>MVVIVLLVLLGFPIVTLAHDETKPETPTLTVSETGTLTHAPDTAFVTFGMETAGKSLAEAQKRNSLAMRKVMDRLRDMQIDEERIQTSAFTVSPQYRPPPNCPADPPPASTELVGYVVSNMVTVEIRALDRVGTVIEEVLKAGANSFQGLHWGLRDEQAVRLNALKQAAAKAREKAAMLSNALHVKLVRVLSATEGGHMVRSVAPMARMAMEASAGDVPISPGELKIEATVTLVYEIATN</sequence>
<evidence type="ECO:0000313" key="2">
    <source>
        <dbReference type="EMBL" id="QPD03313.1"/>
    </source>
</evidence>
<gene>
    <name evidence="2" type="ORF">Nkreftii_001087</name>
</gene>
<evidence type="ECO:0008006" key="4">
    <source>
        <dbReference type="Google" id="ProtNLM"/>
    </source>
</evidence>